<keyword evidence="6 8" id="KW-0675">Receptor</keyword>
<keyword evidence="4 8" id="KW-1133">Transmembrane helix</keyword>
<feature type="transmembrane region" description="Helical" evidence="8">
    <location>
        <begin position="233"/>
        <end position="254"/>
    </location>
</feature>
<gene>
    <name evidence="9" type="primary">HaOG214026</name>
    <name evidence="9" type="ORF">B5X24_HaOG214026</name>
</gene>
<proteinExistence type="inferred from homology"/>
<keyword evidence="5 8" id="KW-0472">Membrane</keyword>
<dbReference type="PANTHER" id="PTHR21143:SF121">
    <property type="entry name" value="GUSTATORY AND ODORANT RECEPTOR 21A"/>
    <property type="match status" value="1"/>
</dbReference>
<keyword evidence="10" id="KW-1185">Reference proteome</keyword>
<keyword evidence="2 8" id="KW-1003">Cell membrane</keyword>
<dbReference type="GO" id="GO:0050909">
    <property type="term" value="P:sensory perception of taste"/>
    <property type="evidence" value="ECO:0007669"/>
    <property type="project" value="InterPro"/>
</dbReference>
<dbReference type="EMBL" id="KZ150370">
    <property type="protein sequence ID" value="PZC71156.1"/>
    <property type="molecule type" value="Genomic_DNA"/>
</dbReference>
<dbReference type="InterPro" id="IPR013604">
    <property type="entry name" value="7TM_chemorcpt"/>
</dbReference>
<dbReference type="Pfam" id="PF08395">
    <property type="entry name" value="7tm_7"/>
    <property type="match status" value="1"/>
</dbReference>
<dbReference type="GO" id="GO:0030425">
    <property type="term" value="C:dendrite"/>
    <property type="evidence" value="ECO:0007669"/>
    <property type="project" value="TreeGrafter"/>
</dbReference>
<dbReference type="GO" id="GO:0007165">
    <property type="term" value="P:signal transduction"/>
    <property type="evidence" value="ECO:0007669"/>
    <property type="project" value="UniProtKB-KW"/>
</dbReference>
<evidence type="ECO:0000256" key="8">
    <source>
        <dbReference type="RuleBase" id="RU363108"/>
    </source>
</evidence>
<evidence type="ECO:0000256" key="1">
    <source>
        <dbReference type="ARBA" id="ARBA00004651"/>
    </source>
</evidence>
<dbReference type="PANTHER" id="PTHR21143">
    <property type="entry name" value="INVERTEBRATE GUSTATORY RECEPTOR"/>
    <property type="match status" value="1"/>
</dbReference>
<evidence type="ECO:0000256" key="5">
    <source>
        <dbReference type="ARBA" id="ARBA00023136"/>
    </source>
</evidence>
<evidence type="ECO:0000313" key="9">
    <source>
        <dbReference type="EMBL" id="PZC71156.1"/>
    </source>
</evidence>
<evidence type="ECO:0000256" key="4">
    <source>
        <dbReference type="ARBA" id="ARBA00022989"/>
    </source>
</evidence>
<name>A0A2W1BE16_HELAM</name>
<comment type="subcellular location">
    <subcellularLocation>
        <location evidence="1 8">Cell membrane</location>
        <topology evidence="1 8">Multi-pass membrane protein</topology>
    </subcellularLocation>
</comment>
<evidence type="ECO:0000256" key="2">
    <source>
        <dbReference type="ARBA" id="ARBA00022475"/>
    </source>
</evidence>
<keyword evidence="7 8" id="KW-0807">Transducer</keyword>
<feature type="transmembrane region" description="Helical" evidence="8">
    <location>
        <begin position="202"/>
        <end position="221"/>
    </location>
</feature>
<comment type="function">
    <text evidence="8">Gustatory receptor which mediates acceptance or avoidance behavior, depending on its substrates.</text>
</comment>
<dbReference type="Proteomes" id="UP000249218">
    <property type="component" value="Unassembled WGS sequence"/>
</dbReference>
<evidence type="ECO:0000256" key="7">
    <source>
        <dbReference type="ARBA" id="ARBA00023224"/>
    </source>
</evidence>
<dbReference type="GO" id="GO:0005886">
    <property type="term" value="C:plasma membrane"/>
    <property type="evidence" value="ECO:0007669"/>
    <property type="project" value="UniProtKB-SubCell"/>
</dbReference>
<protein>
    <recommendedName>
        <fullName evidence="8">Gustatory receptor</fullName>
    </recommendedName>
</protein>
<evidence type="ECO:0000256" key="3">
    <source>
        <dbReference type="ARBA" id="ARBA00022692"/>
    </source>
</evidence>
<evidence type="ECO:0000256" key="6">
    <source>
        <dbReference type="ARBA" id="ARBA00023170"/>
    </source>
</evidence>
<dbReference type="GO" id="GO:0043025">
    <property type="term" value="C:neuronal cell body"/>
    <property type="evidence" value="ECO:0007669"/>
    <property type="project" value="TreeGrafter"/>
</dbReference>
<dbReference type="GO" id="GO:0030424">
    <property type="term" value="C:axon"/>
    <property type="evidence" value="ECO:0007669"/>
    <property type="project" value="TreeGrafter"/>
</dbReference>
<feature type="transmembrane region" description="Helical" evidence="8">
    <location>
        <begin position="26"/>
        <end position="50"/>
    </location>
</feature>
<evidence type="ECO:0000313" key="10">
    <source>
        <dbReference type="Proteomes" id="UP000249218"/>
    </source>
</evidence>
<sequence>MTPPSVLVNTYFSTNDRPYIDPISKIFVISELLLGIIRLPIIFFILFNLASIRRLQRYYNELNVFDKEVSCRPRICKGSIRNILLGAFMLLYIVVLFTVSYMFITLETLYVGMAPFIICHIYEVHYVAHLLSLLIPRIRLINYYMELSLSNSKITKSLNIEEFGYSKSDSNKALCKMEKVMNLYHNMIKAYNYLIEAVKWQLLVTIVSAFLNILSCCYRVSLTVIKEDVPLSFIITYVGLLAGIMLPLFAPCMLGDQVHNEVRRLRELLASRLYENQLDKSSRGMARALLAWTETRDLSFSLLRMLDIDISLPFKFVGLLVTYLIILLQFQKVINP</sequence>
<accession>A0A2W1BE16</accession>
<dbReference type="AlphaFoldDB" id="A0A2W1BE16"/>
<keyword evidence="3 8" id="KW-0812">Transmembrane</keyword>
<comment type="similarity">
    <text evidence="8">Belongs to the insect chemoreceptor superfamily. Gustatory receptor (GR) family.</text>
</comment>
<feature type="transmembrane region" description="Helical" evidence="8">
    <location>
        <begin position="312"/>
        <end position="330"/>
    </location>
</feature>
<reference evidence="9 10" key="1">
    <citation type="journal article" date="2017" name="BMC Biol.">
        <title>Genomic innovations, transcriptional plasticity and gene loss underlying the evolution and divergence of two highly polyphagous and invasive Helicoverpa pest species.</title>
        <authorList>
            <person name="Pearce S.L."/>
            <person name="Clarke D.F."/>
            <person name="East P.D."/>
            <person name="Elfekih S."/>
            <person name="Gordon K.H."/>
            <person name="Jermiin L.S."/>
            <person name="McGaughran A."/>
            <person name="Oakeshott J.G."/>
            <person name="Papanikolaou A."/>
            <person name="Perera O.P."/>
            <person name="Rane R.V."/>
            <person name="Richards S."/>
            <person name="Tay W.T."/>
            <person name="Walsh T.K."/>
            <person name="Anderson A."/>
            <person name="Anderson C.J."/>
            <person name="Asgari S."/>
            <person name="Board P.G."/>
            <person name="Bretschneider A."/>
            <person name="Campbell P.M."/>
            <person name="Chertemps T."/>
            <person name="Christeller J.T."/>
            <person name="Coppin C.W."/>
            <person name="Downes S.J."/>
            <person name="Duan G."/>
            <person name="Farnsworth C.A."/>
            <person name="Good R.T."/>
            <person name="Han L.B."/>
            <person name="Han Y.C."/>
            <person name="Hatje K."/>
            <person name="Horne I."/>
            <person name="Huang Y.P."/>
            <person name="Hughes D.S."/>
            <person name="Jacquin-Joly E."/>
            <person name="James W."/>
            <person name="Jhangiani S."/>
            <person name="Kollmar M."/>
            <person name="Kuwar S.S."/>
            <person name="Li S."/>
            <person name="Liu N.Y."/>
            <person name="Maibeche M.T."/>
            <person name="Miller J.R."/>
            <person name="Montagne N."/>
            <person name="Perry T."/>
            <person name="Qu J."/>
            <person name="Song S.V."/>
            <person name="Sutton G.G."/>
            <person name="Vogel H."/>
            <person name="Walenz B.P."/>
            <person name="Xu W."/>
            <person name="Zhang H.J."/>
            <person name="Zou Z."/>
            <person name="Batterham P."/>
            <person name="Edwards O.R."/>
            <person name="Feyereisen R."/>
            <person name="Gibbs R.A."/>
            <person name="Heckel D.G."/>
            <person name="McGrath A."/>
            <person name="Robin C."/>
            <person name="Scherer S.E."/>
            <person name="Worley K.C."/>
            <person name="Wu Y.D."/>
        </authorList>
    </citation>
    <scope>NUCLEOTIDE SEQUENCE [LARGE SCALE GENOMIC DNA]</scope>
    <source>
        <strain evidence="9">Harm_GR_Male_#8</strain>
        <tissue evidence="9">Whole organism</tissue>
    </source>
</reference>
<organism evidence="9 10">
    <name type="scientific">Helicoverpa armigera</name>
    <name type="common">Cotton bollworm</name>
    <name type="synonym">Heliothis armigera</name>
    <dbReference type="NCBI Taxonomy" id="29058"/>
    <lineage>
        <taxon>Eukaryota</taxon>
        <taxon>Metazoa</taxon>
        <taxon>Ecdysozoa</taxon>
        <taxon>Arthropoda</taxon>
        <taxon>Hexapoda</taxon>
        <taxon>Insecta</taxon>
        <taxon>Pterygota</taxon>
        <taxon>Neoptera</taxon>
        <taxon>Endopterygota</taxon>
        <taxon>Lepidoptera</taxon>
        <taxon>Glossata</taxon>
        <taxon>Ditrysia</taxon>
        <taxon>Noctuoidea</taxon>
        <taxon>Noctuidae</taxon>
        <taxon>Heliothinae</taxon>
        <taxon>Helicoverpa</taxon>
    </lineage>
</organism>
<feature type="transmembrane region" description="Helical" evidence="8">
    <location>
        <begin position="82"/>
        <end position="104"/>
    </location>
</feature>
<comment type="caution">
    <text evidence="8">Lacks conserved residue(s) required for the propagation of feature annotation.</text>
</comment>